<dbReference type="Proteomes" id="UP000614601">
    <property type="component" value="Unassembled WGS sequence"/>
</dbReference>
<feature type="compositionally biased region" description="Basic and acidic residues" evidence="2">
    <location>
        <begin position="109"/>
        <end position="122"/>
    </location>
</feature>
<reference evidence="3" key="1">
    <citation type="submission" date="2020-09" db="EMBL/GenBank/DDBJ databases">
        <authorList>
            <person name="Kikuchi T."/>
        </authorList>
    </citation>
    <scope>NUCLEOTIDE SEQUENCE</scope>
    <source>
        <strain evidence="3">SH1</strain>
    </source>
</reference>
<dbReference type="Proteomes" id="UP000783686">
    <property type="component" value="Unassembled WGS sequence"/>
</dbReference>
<evidence type="ECO:0000256" key="2">
    <source>
        <dbReference type="SAM" id="MobiDB-lite"/>
    </source>
</evidence>
<gene>
    <name evidence="3" type="ORF">BOKJ2_LOCUS135</name>
</gene>
<evidence type="ECO:0008006" key="5">
    <source>
        <dbReference type="Google" id="ProtNLM"/>
    </source>
</evidence>
<evidence type="ECO:0000313" key="3">
    <source>
        <dbReference type="EMBL" id="CAD5205451.1"/>
    </source>
</evidence>
<feature type="compositionally biased region" description="Low complexity" evidence="2">
    <location>
        <begin position="1"/>
        <end position="13"/>
    </location>
</feature>
<keyword evidence="1" id="KW-0175">Coiled coil</keyword>
<feature type="region of interest" description="Disordered" evidence="2">
    <location>
        <begin position="1"/>
        <end position="80"/>
    </location>
</feature>
<feature type="compositionally biased region" description="Polar residues" evidence="2">
    <location>
        <begin position="14"/>
        <end position="51"/>
    </location>
</feature>
<evidence type="ECO:0000256" key="1">
    <source>
        <dbReference type="SAM" id="Coils"/>
    </source>
</evidence>
<feature type="compositionally biased region" description="Basic and acidic residues" evidence="2">
    <location>
        <begin position="154"/>
        <end position="170"/>
    </location>
</feature>
<proteinExistence type="predicted"/>
<feature type="compositionally biased region" description="Polar residues" evidence="2">
    <location>
        <begin position="134"/>
        <end position="153"/>
    </location>
</feature>
<feature type="compositionally biased region" description="Polar residues" evidence="2">
    <location>
        <begin position="537"/>
        <end position="558"/>
    </location>
</feature>
<dbReference type="OrthoDB" id="5860767at2759"/>
<feature type="region of interest" description="Disordered" evidence="2">
    <location>
        <begin position="495"/>
        <end position="558"/>
    </location>
</feature>
<dbReference type="AlphaFoldDB" id="A0A811JQ11"/>
<feature type="coiled-coil region" evidence="1">
    <location>
        <begin position="983"/>
        <end position="1031"/>
    </location>
</feature>
<accession>A0A811JQ11</accession>
<comment type="caution">
    <text evidence="3">The sequence shown here is derived from an EMBL/GenBank/DDBJ whole genome shotgun (WGS) entry which is preliminary data.</text>
</comment>
<dbReference type="EMBL" id="CAJFDH010000001">
    <property type="protein sequence ID" value="CAD5205451.1"/>
    <property type="molecule type" value="Genomic_DNA"/>
</dbReference>
<evidence type="ECO:0000313" key="4">
    <source>
        <dbReference type="Proteomes" id="UP000614601"/>
    </source>
</evidence>
<keyword evidence="4" id="KW-1185">Reference proteome</keyword>
<name>A0A811JQ11_9BILA</name>
<protein>
    <recommendedName>
        <fullName evidence="5">F-box domain-containing protein</fullName>
    </recommendedName>
</protein>
<organism evidence="3 4">
    <name type="scientific">Bursaphelenchus okinawaensis</name>
    <dbReference type="NCBI Taxonomy" id="465554"/>
    <lineage>
        <taxon>Eukaryota</taxon>
        <taxon>Metazoa</taxon>
        <taxon>Ecdysozoa</taxon>
        <taxon>Nematoda</taxon>
        <taxon>Chromadorea</taxon>
        <taxon>Rhabditida</taxon>
        <taxon>Tylenchina</taxon>
        <taxon>Tylenchomorpha</taxon>
        <taxon>Aphelenchoidea</taxon>
        <taxon>Aphelenchoididae</taxon>
        <taxon>Bursaphelenchus</taxon>
    </lineage>
</organism>
<feature type="compositionally biased region" description="Polar residues" evidence="2">
    <location>
        <begin position="501"/>
        <end position="527"/>
    </location>
</feature>
<feature type="region of interest" description="Disordered" evidence="2">
    <location>
        <begin position="101"/>
        <end position="191"/>
    </location>
</feature>
<sequence length="1041" mass="115219">MPEAEPASQPSSSTVNGISAVNGISSESGVNGISTSLNGTTTVDENGSENKNGLVKNDKISDPDVNGNFNSVKKDSEVKVNGVNPMEASVDLKTVKEELAKVTRPTSESTDKPKLNGVEKIDGPIPNGTVPPVNGTNNTPEAPNCNGVSQNKSPTEEREISTKKSSESPEKSITSTSEVTPTRSTPRRCLSPVNHVSQPVEKVNGTAVQPPTVPRTPTFPELLPGILSSLSHKFNGVECQLNICPNLSVPPFNLSFSTIGTNLQLIPDDRNTKISENDGNLLGIYQGYRVLSNTTPANGMRITLRNNSTSNSNNWKPILKEVMAKKFTEPWEIFCLEVVNDITQVHLLNHGTPTGRPFNVGHIWLFPVGQIIQDKGPKVEENGEMVEEKKKVVRKVKSTNPDGTPRKRIVKKKVVKKTEAKDTNEVVQEVAEDPASVSYVIKLGQVPAADGISLAEEKGKNIEERSQNCNEIAQNGVEKAPNGLQNERNNIEINGIKPINSDIQSTTSNTPFTSLEPSSTSKSPNESCKNDVVLDRNGSNTPETQITQNGVNNISESSSINGVNTNITKKFNDVTESSNNAENNRDSTDKFSVAYGESSKINNDFKFSSSIDLPLTTLNNILSTSKFDQSSRLETGHQNGIEMSRRTSSQQVIRNDECRTNGHHFERKCSLDPILEETALERTVSHLEKVLNTSSLAEKLPKERPMPSTTTFPLTRPNVISPTLSMADPLSSATTITSELSTFKNGNRFSAEPESDLSVADDLSFASTLTMSEAPKIKVERAKSTPNRENEIKVRGMSNVPVFALQLVLSTISYKELARLRRVHPHWDELCGQLLNSGYFELIHKADILMQECQRRVINDGKFQRPLQVLTNLQVHVLNPVDMLRAAMDEGVLCFPYGQILDSSFSLLDKIEEVMNLCEDDGDLIPLNWEKISILSKRASLHYRRFVEPEVEKRMSEVCKLSAQQRLQRLDSFLVESTVSKLEQRQIENRDELHWEMEQLKEQNKALKKDNREMKKTCATLEGRIDALERKFKTMARLLQS</sequence>
<dbReference type="EMBL" id="CAJFCW020000001">
    <property type="protein sequence ID" value="CAG9077481.1"/>
    <property type="molecule type" value="Genomic_DNA"/>
</dbReference>